<name>A0ABN3FLU1_9PSEU</name>
<organism evidence="2 3">
    <name type="scientific">Saccharopolyspora halophila</name>
    <dbReference type="NCBI Taxonomy" id="405551"/>
    <lineage>
        <taxon>Bacteria</taxon>
        <taxon>Bacillati</taxon>
        <taxon>Actinomycetota</taxon>
        <taxon>Actinomycetes</taxon>
        <taxon>Pseudonocardiales</taxon>
        <taxon>Pseudonocardiaceae</taxon>
        <taxon>Saccharopolyspora</taxon>
    </lineage>
</organism>
<feature type="transmembrane region" description="Helical" evidence="1">
    <location>
        <begin position="207"/>
        <end position="231"/>
    </location>
</feature>
<dbReference type="RefSeq" id="WP_344126087.1">
    <property type="nucleotide sequence ID" value="NZ_BAAARA010000001.1"/>
</dbReference>
<reference evidence="2 3" key="1">
    <citation type="journal article" date="2019" name="Int. J. Syst. Evol. Microbiol.">
        <title>The Global Catalogue of Microorganisms (GCM) 10K type strain sequencing project: providing services to taxonomists for standard genome sequencing and annotation.</title>
        <authorList>
            <consortium name="The Broad Institute Genomics Platform"/>
            <consortium name="The Broad Institute Genome Sequencing Center for Infectious Disease"/>
            <person name="Wu L."/>
            <person name="Ma J."/>
        </authorList>
    </citation>
    <scope>NUCLEOTIDE SEQUENCE [LARGE SCALE GENOMIC DNA]</scope>
    <source>
        <strain evidence="2 3">JCM 16221</strain>
    </source>
</reference>
<feature type="transmembrane region" description="Helical" evidence="1">
    <location>
        <begin position="243"/>
        <end position="265"/>
    </location>
</feature>
<protein>
    <recommendedName>
        <fullName evidence="4">DUF2182 domain-containing protein</fullName>
    </recommendedName>
</protein>
<evidence type="ECO:0000313" key="3">
    <source>
        <dbReference type="Proteomes" id="UP001501218"/>
    </source>
</evidence>
<feature type="transmembrane region" description="Helical" evidence="1">
    <location>
        <begin position="64"/>
        <end position="87"/>
    </location>
</feature>
<dbReference type="Proteomes" id="UP001501218">
    <property type="component" value="Unassembled WGS sequence"/>
</dbReference>
<accession>A0ABN3FLU1</accession>
<dbReference type="EMBL" id="BAAARA010000001">
    <property type="protein sequence ID" value="GAA2332942.1"/>
    <property type="molecule type" value="Genomic_DNA"/>
</dbReference>
<comment type="caution">
    <text evidence="2">The sequence shown here is derived from an EMBL/GenBank/DDBJ whole genome shotgun (WGS) entry which is preliminary data.</text>
</comment>
<keyword evidence="3" id="KW-1185">Reference proteome</keyword>
<keyword evidence="1" id="KW-1133">Transmembrane helix</keyword>
<keyword evidence="1" id="KW-0472">Membrane</keyword>
<feature type="transmembrane region" description="Helical" evidence="1">
    <location>
        <begin position="21"/>
        <end position="43"/>
    </location>
</feature>
<gene>
    <name evidence="2" type="ORF">GCM10009854_05430</name>
</gene>
<feature type="transmembrane region" description="Helical" evidence="1">
    <location>
        <begin position="141"/>
        <end position="159"/>
    </location>
</feature>
<keyword evidence="1" id="KW-0812">Transmembrane</keyword>
<evidence type="ECO:0000256" key="1">
    <source>
        <dbReference type="SAM" id="Phobius"/>
    </source>
</evidence>
<dbReference type="InterPro" id="IPR018688">
    <property type="entry name" value="PpoB2-like"/>
</dbReference>
<proteinExistence type="predicted"/>
<sequence>MTRHAQGSGIPPLHTWKRAELSLAGVLLLLAVGAWLLTGSMAMPGMRMGILTGTGSTSMSAADPVAFVLFLVTWVVMMAAMMLPAIIPFTVGVSRLMGARPDAHGTLPSLTAGYLLVWSAVGVLAYFVVRGFDALGAGGTANGVRAGAVVLLVAGAYQFSPLKQWCLVRCRSPFALVLRYGSRAARSRRSAVAVGVNHGGYCLGCCWALMLVLLAAGVMSLAWMAAIAAVITVEKVAPGGKVISYALGAVLIGLGATLLAAPGVVSAM</sequence>
<dbReference type="Pfam" id="PF09948">
    <property type="entry name" value="PpoB2"/>
    <property type="match status" value="1"/>
</dbReference>
<feature type="transmembrane region" description="Helical" evidence="1">
    <location>
        <begin position="107"/>
        <end position="129"/>
    </location>
</feature>
<evidence type="ECO:0000313" key="2">
    <source>
        <dbReference type="EMBL" id="GAA2332942.1"/>
    </source>
</evidence>
<evidence type="ECO:0008006" key="4">
    <source>
        <dbReference type="Google" id="ProtNLM"/>
    </source>
</evidence>